<evidence type="ECO:0000313" key="2">
    <source>
        <dbReference type="EMBL" id="OWK51756.1"/>
    </source>
</evidence>
<keyword evidence="1" id="KW-0472">Membrane</keyword>
<evidence type="ECO:0000256" key="1">
    <source>
        <dbReference type="SAM" id="Phobius"/>
    </source>
</evidence>
<organism evidence="2 3">
    <name type="scientific">Lonchura striata</name>
    <name type="common">white-rumped munia</name>
    <dbReference type="NCBI Taxonomy" id="40157"/>
    <lineage>
        <taxon>Eukaryota</taxon>
        <taxon>Metazoa</taxon>
        <taxon>Chordata</taxon>
        <taxon>Craniata</taxon>
        <taxon>Vertebrata</taxon>
        <taxon>Euteleostomi</taxon>
        <taxon>Archelosauria</taxon>
        <taxon>Archosauria</taxon>
        <taxon>Dinosauria</taxon>
        <taxon>Saurischia</taxon>
        <taxon>Theropoda</taxon>
        <taxon>Coelurosauria</taxon>
        <taxon>Aves</taxon>
        <taxon>Neognathae</taxon>
        <taxon>Neoaves</taxon>
        <taxon>Telluraves</taxon>
        <taxon>Australaves</taxon>
        <taxon>Passeriformes</taxon>
        <taxon>Passeroidea</taxon>
        <taxon>Estrildidae</taxon>
        <taxon>Estrildinae</taxon>
        <taxon>Lonchura</taxon>
    </lineage>
</organism>
<name>A0A218UDK1_9PASE</name>
<protein>
    <submittedName>
        <fullName evidence="2">Uncharacterized protein</fullName>
    </submittedName>
</protein>
<dbReference type="STRING" id="299123.ENSLSDP00000024000"/>
<dbReference type="AlphaFoldDB" id="A0A218UDK1"/>
<proteinExistence type="predicted"/>
<accession>A0A218UDK1</accession>
<keyword evidence="3" id="KW-1185">Reference proteome</keyword>
<evidence type="ECO:0000313" key="3">
    <source>
        <dbReference type="Proteomes" id="UP000197619"/>
    </source>
</evidence>
<reference evidence="2 3" key="1">
    <citation type="submission" date="2017-05" db="EMBL/GenBank/DDBJ databases">
        <title>Genome of assembly of the Bengalese finch, Lonchura striata domestica.</title>
        <authorList>
            <person name="Colquitt B.M."/>
            <person name="Brainard M.S."/>
        </authorList>
    </citation>
    <scope>NUCLEOTIDE SEQUENCE [LARGE SCALE GENOMIC DNA]</scope>
    <source>
        <strain evidence="2">White83orange57</strain>
    </source>
</reference>
<sequence>MLGSLQPTRDNAYEHFTRIASRVWGSRTDPAVSPPWQEAVKTLDNVYMKYVLVAAVVALGYLVLRRFFNP</sequence>
<keyword evidence="1" id="KW-1133">Transmembrane helix</keyword>
<comment type="caution">
    <text evidence="2">The sequence shown here is derived from an EMBL/GenBank/DDBJ whole genome shotgun (WGS) entry which is preliminary data.</text>
</comment>
<dbReference type="Proteomes" id="UP000197619">
    <property type="component" value="Unassembled WGS sequence"/>
</dbReference>
<keyword evidence="1" id="KW-0812">Transmembrane</keyword>
<gene>
    <name evidence="2" type="ORF">RLOC_00004674</name>
</gene>
<feature type="transmembrane region" description="Helical" evidence="1">
    <location>
        <begin position="46"/>
        <end position="64"/>
    </location>
</feature>
<dbReference type="EMBL" id="MUZQ01000400">
    <property type="protein sequence ID" value="OWK51756.1"/>
    <property type="molecule type" value="Genomic_DNA"/>
</dbReference>